<dbReference type="InterPro" id="IPR025915">
    <property type="entry name" value="Phage_gp49_66"/>
</dbReference>
<dbReference type="Pfam" id="PF13876">
    <property type="entry name" value="Phage_gp49_66"/>
    <property type="match status" value="1"/>
</dbReference>
<evidence type="ECO:0000313" key="1">
    <source>
        <dbReference type="EMBL" id="AUV59052.1"/>
    </source>
</evidence>
<proteinExistence type="predicted"/>
<dbReference type="EMBL" id="MG770228">
    <property type="protein sequence ID" value="AUV59052.1"/>
    <property type="molecule type" value="Genomic_DNA"/>
</dbReference>
<sequence length="123" mass="13790">MNRITEEHIDSIIEGVYYFNMAKAVENEAVLIPEDHLKALSTTTVCALVISNGFTITGKSACVDPNTFNEELGKKYAYEQAIDKVWELEGYLLKQNLYEKAQSQEMLKGFLQDDNCEGGGCKI</sequence>
<dbReference type="Proteomes" id="UP000241665">
    <property type="component" value="Segment"/>
</dbReference>
<name>A0A2K9VA08_9CAUD</name>
<reference evidence="1 2" key="1">
    <citation type="submission" date="2018-01" db="EMBL/GenBank/DDBJ databases">
        <title>Characterization of the virulent Escherichia coli phage PMBT57 of the N4-like group with a broad host range.</title>
        <authorList>
            <person name="Koberg S."/>
            <person name="Brinks E."/>
        </authorList>
    </citation>
    <scope>NUCLEOTIDE SEQUENCE [LARGE SCALE GENOMIC DNA]</scope>
</reference>
<evidence type="ECO:0000313" key="2">
    <source>
        <dbReference type="Proteomes" id="UP000241665"/>
    </source>
</evidence>
<protein>
    <submittedName>
        <fullName evidence="1">Uncharacterized protein</fullName>
    </submittedName>
</protein>
<accession>A0A2K9VA08</accession>
<organism evidence="1 2">
    <name type="scientific">Escherichia phage PMBT57</name>
    <dbReference type="NCBI Taxonomy" id="2079259"/>
    <lineage>
        <taxon>Viruses</taxon>
        <taxon>Duplodnaviria</taxon>
        <taxon>Heunggongvirae</taxon>
        <taxon>Uroviricota</taxon>
        <taxon>Caudoviricetes</taxon>
        <taxon>Schitoviridae</taxon>
        <taxon>Enquatrovirinae</taxon>
        <taxon>Enquatrovirus</taxon>
        <taxon>Enquatrovirus N4</taxon>
    </lineage>
</organism>